<feature type="compositionally biased region" description="Basic and acidic residues" evidence="1">
    <location>
        <begin position="59"/>
        <end position="69"/>
    </location>
</feature>
<dbReference type="Proteomes" id="UP000823775">
    <property type="component" value="Unassembled WGS sequence"/>
</dbReference>
<feature type="region of interest" description="Disordered" evidence="1">
    <location>
        <begin position="106"/>
        <end position="128"/>
    </location>
</feature>
<sequence>MSLPMSSSPMASLLPLDLLQYIPADDPSVPSLSDKEQTEPSGSGDPKTNLDSTTSPRDSLNRRPSEVLSRRRSVGRIYSRKPRRKIQGGVMRRILWIQLSPKVSSSVFHRPTPPVNPKVSEARPSKSNRSGYSFGQAVLVAGTTERWLRIRNQLGCRSDENSAINIAAAAATGDGGDQSGSTVTGEGDLSTSPQSIFSLPLWAKQLICKSLEKRISNTGFNRYLGIPIRIKQETIVCHLFQLLGGIAQFNMAA</sequence>
<evidence type="ECO:0000313" key="2">
    <source>
        <dbReference type="EMBL" id="MCE3051201.1"/>
    </source>
</evidence>
<feature type="compositionally biased region" description="Polar residues" evidence="1">
    <location>
        <begin position="49"/>
        <end position="58"/>
    </location>
</feature>
<gene>
    <name evidence="2" type="ORF">HAX54_049109</name>
</gene>
<keyword evidence="3" id="KW-1185">Reference proteome</keyword>
<feature type="compositionally biased region" description="Basic residues" evidence="1">
    <location>
        <begin position="70"/>
        <end position="81"/>
    </location>
</feature>
<accession>A0ABS8WK50</accession>
<dbReference type="EMBL" id="JACEIK010008265">
    <property type="protein sequence ID" value="MCE3051201.1"/>
    <property type="molecule type" value="Genomic_DNA"/>
</dbReference>
<name>A0ABS8WK50_DATST</name>
<protein>
    <submittedName>
        <fullName evidence="2">Uncharacterized protein</fullName>
    </submittedName>
</protein>
<feature type="region of interest" description="Disordered" evidence="1">
    <location>
        <begin position="24"/>
        <end position="81"/>
    </location>
</feature>
<organism evidence="2 3">
    <name type="scientific">Datura stramonium</name>
    <name type="common">Jimsonweed</name>
    <name type="synonym">Common thornapple</name>
    <dbReference type="NCBI Taxonomy" id="4076"/>
    <lineage>
        <taxon>Eukaryota</taxon>
        <taxon>Viridiplantae</taxon>
        <taxon>Streptophyta</taxon>
        <taxon>Embryophyta</taxon>
        <taxon>Tracheophyta</taxon>
        <taxon>Spermatophyta</taxon>
        <taxon>Magnoliopsida</taxon>
        <taxon>eudicotyledons</taxon>
        <taxon>Gunneridae</taxon>
        <taxon>Pentapetalae</taxon>
        <taxon>asterids</taxon>
        <taxon>lamiids</taxon>
        <taxon>Solanales</taxon>
        <taxon>Solanaceae</taxon>
        <taxon>Solanoideae</taxon>
        <taxon>Datureae</taxon>
        <taxon>Datura</taxon>
    </lineage>
</organism>
<reference evidence="2 3" key="1">
    <citation type="journal article" date="2021" name="BMC Genomics">
        <title>Datura genome reveals duplications of psychoactive alkaloid biosynthetic genes and high mutation rate following tissue culture.</title>
        <authorList>
            <person name="Rajewski A."/>
            <person name="Carter-House D."/>
            <person name="Stajich J."/>
            <person name="Litt A."/>
        </authorList>
    </citation>
    <scope>NUCLEOTIDE SEQUENCE [LARGE SCALE GENOMIC DNA]</scope>
    <source>
        <strain evidence="2">AR-01</strain>
    </source>
</reference>
<comment type="caution">
    <text evidence="2">The sequence shown here is derived from an EMBL/GenBank/DDBJ whole genome shotgun (WGS) entry which is preliminary data.</text>
</comment>
<evidence type="ECO:0000313" key="3">
    <source>
        <dbReference type="Proteomes" id="UP000823775"/>
    </source>
</evidence>
<proteinExistence type="predicted"/>
<evidence type="ECO:0000256" key="1">
    <source>
        <dbReference type="SAM" id="MobiDB-lite"/>
    </source>
</evidence>